<keyword evidence="2" id="KW-0238">DNA-binding</keyword>
<dbReference type="InterPro" id="IPR011256">
    <property type="entry name" value="Reg_factor_effector_dom_sf"/>
</dbReference>
<dbReference type="SMART" id="SM00871">
    <property type="entry name" value="AraC_E_bind"/>
    <property type="match status" value="1"/>
</dbReference>
<dbReference type="Gene3D" id="1.10.10.60">
    <property type="entry name" value="Homeodomain-like"/>
    <property type="match status" value="2"/>
</dbReference>
<dbReference type="GO" id="GO:0043565">
    <property type="term" value="F:sequence-specific DNA binding"/>
    <property type="evidence" value="ECO:0007669"/>
    <property type="project" value="InterPro"/>
</dbReference>
<dbReference type="InterPro" id="IPR010499">
    <property type="entry name" value="AraC_E-bd"/>
</dbReference>
<proteinExistence type="predicted"/>
<evidence type="ECO:0000256" key="1">
    <source>
        <dbReference type="ARBA" id="ARBA00023015"/>
    </source>
</evidence>
<dbReference type="Gene3D" id="3.20.80.10">
    <property type="entry name" value="Regulatory factor, effector binding domain"/>
    <property type="match status" value="1"/>
</dbReference>
<dbReference type="Pfam" id="PF12833">
    <property type="entry name" value="HTH_18"/>
    <property type="match status" value="1"/>
</dbReference>
<dbReference type="PANTHER" id="PTHR47504">
    <property type="entry name" value="RIGHT ORIGIN-BINDING PROTEIN"/>
    <property type="match status" value="1"/>
</dbReference>
<dbReference type="InterPro" id="IPR018060">
    <property type="entry name" value="HTH_AraC"/>
</dbReference>
<evidence type="ECO:0000256" key="3">
    <source>
        <dbReference type="ARBA" id="ARBA00023163"/>
    </source>
</evidence>
<keyword evidence="1" id="KW-0805">Transcription regulation</keyword>
<dbReference type="PANTHER" id="PTHR47504:SF5">
    <property type="entry name" value="RIGHT ORIGIN-BINDING PROTEIN"/>
    <property type="match status" value="1"/>
</dbReference>
<comment type="caution">
    <text evidence="5">The sequence shown here is derived from an EMBL/GenBank/DDBJ whole genome shotgun (WGS) entry which is preliminary data.</text>
</comment>
<name>A0A7Z0WY37_9BACI</name>
<sequence>MNMDDYERIQNAVHFIEEHLQNDLNITDIAAKSCFSPFHFQRLFQAISGFSVYQYIRNRRLSEAALLLEKTDRSILDIAIDFGYGSQEAFGRAFSQYFGITPAKYRKAKVKLDFQTKMNFLEYKERMTGDMNIPKPHITHLNDIHMIGYESRTNLNEEKYFEDIPKFYNDFGRNGYFMQIPQKTDPNMCYGLSCRFQDDGGFSFIIGEAVRETAAGEVPEPLMYMKIPGGKYAVFHVNGSTESVQNTRRYIYGSWLMNTNYERTEGPDFEVTDVCRSVPPNEMKMTIYIPLL</sequence>
<dbReference type="SUPFAM" id="SSF46689">
    <property type="entry name" value="Homeodomain-like"/>
    <property type="match status" value="2"/>
</dbReference>
<organism evidence="5 6">
    <name type="scientific">Bacillus paralicheniformis</name>
    <dbReference type="NCBI Taxonomy" id="1648923"/>
    <lineage>
        <taxon>Bacteria</taxon>
        <taxon>Bacillati</taxon>
        <taxon>Bacillota</taxon>
        <taxon>Bacilli</taxon>
        <taxon>Bacillales</taxon>
        <taxon>Bacillaceae</taxon>
        <taxon>Bacillus</taxon>
    </lineage>
</organism>
<gene>
    <name evidence="5" type="ORF">B4121_2420</name>
</gene>
<protein>
    <submittedName>
        <fullName evidence="5">Transcriptional regulator AraC family</fullName>
    </submittedName>
</protein>
<dbReference type="SUPFAM" id="SSF55136">
    <property type="entry name" value="Probable bacterial effector-binding domain"/>
    <property type="match status" value="1"/>
</dbReference>
<dbReference type="AlphaFoldDB" id="A0A7Z0WY37"/>
<dbReference type="EMBL" id="LKPO01000016">
    <property type="protein sequence ID" value="OLF92732.1"/>
    <property type="molecule type" value="Genomic_DNA"/>
</dbReference>
<dbReference type="InterPro" id="IPR029441">
    <property type="entry name" value="Cass2"/>
</dbReference>
<dbReference type="GO" id="GO:0003700">
    <property type="term" value="F:DNA-binding transcription factor activity"/>
    <property type="evidence" value="ECO:0007669"/>
    <property type="project" value="InterPro"/>
</dbReference>
<dbReference type="PRINTS" id="PR00032">
    <property type="entry name" value="HTHARAC"/>
</dbReference>
<evidence type="ECO:0000256" key="2">
    <source>
        <dbReference type="ARBA" id="ARBA00023125"/>
    </source>
</evidence>
<dbReference type="InterPro" id="IPR050959">
    <property type="entry name" value="MarA-like"/>
</dbReference>
<feature type="domain" description="HTH araC/xylS-type" evidence="4">
    <location>
        <begin position="10"/>
        <end position="108"/>
    </location>
</feature>
<dbReference type="PROSITE" id="PS00041">
    <property type="entry name" value="HTH_ARAC_FAMILY_1"/>
    <property type="match status" value="1"/>
</dbReference>
<evidence type="ECO:0000313" key="6">
    <source>
        <dbReference type="Proteomes" id="UP000185604"/>
    </source>
</evidence>
<reference evidence="5 6" key="1">
    <citation type="journal article" date="2016" name="Front. Microbiol.">
        <title>High-Level Heat Resistance of Spores of Bacillus amyloliquefaciens and Bacillus licheniformis Results from the Presence of a spoVA Operon in a Tn1546 Transposon.</title>
        <authorList>
            <person name="Berendsen E.M."/>
            <person name="Koning R.A."/>
            <person name="Boekhorst J."/>
            <person name="de Jong A."/>
            <person name="Kuipers O.P."/>
            <person name="Wells-Bennik M.H."/>
        </authorList>
    </citation>
    <scope>NUCLEOTIDE SEQUENCE [LARGE SCALE GENOMIC DNA]</scope>
    <source>
        <strain evidence="5 6">B4121</strain>
    </source>
</reference>
<dbReference type="InterPro" id="IPR020449">
    <property type="entry name" value="Tscrpt_reg_AraC-type_HTH"/>
</dbReference>
<dbReference type="Proteomes" id="UP000185604">
    <property type="component" value="Unassembled WGS sequence"/>
</dbReference>
<dbReference type="SMART" id="SM00342">
    <property type="entry name" value="HTH_ARAC"/>
    <property type="match status" value="1"/>
</dbReference>
<dbReference type="PROSITE" id="PS01124">
    <property type="entry name" value="HTH_ARAC_FAMILY_2"/>
    <property type="match status" value="1"/>
</dbReference>
<evidence type="ECO:0000259" key="4">
    <source>
        <dbReference type="PROSITE" id="PS01124"/>
    </source>
</evidence>
<evidence type="ECO:0000313" key="5">
    <source>
        <dbReference type="EMBL" id="OLF92732.1"/>
    </source>
</evidence>
<keyword evidence="3" id="KW-0804">Transcription</keyword>
<dbReference type="Pfam" id="PF14526">
    <property type="entry name" value="Cass2"/>
    <property type="match status" value="1"/>
</dbReference>
<dbReference type="InterPro" id="IPR018062">
    <property type="entry name" value="HTH_AraC-typ_CS"/>
</dbReference>
<dbReference type="InterPro" id="IPR009057">
    <property type="entry name" value="Homeodomain-like_sf"/>
</dbReference>
<accession>A0A7Z0WY37</accession>